<dbReference type="Proteomes" id="UP001187192">
    <property type="component" value="Unassembled WGS sequence"/>
</dbReference>
<reference evidence="2" key="1">
    <citation type="submission" date="2023-07" db="EMBL/GenBank/DDBJ databases">
        <title>draft genome sequence of fig (Ficus carica).</title>
        <authorList>
            <person name="Takahashi T."/>
            <person name="Nishimura K."/>
        </authorList>
    </citation>
    <scope>NUCLEOTIDE SEQUENCE</scope>
</reference>
<evidence type="ECO:0000313" key="2">
    <source>
        <dbReference type="EMBL" id="GMN48122.1"/>
    </source>
</evidence>
<evidence type="ECO:0000256" key="1">
    <source>
        <dbReference type="SAM" id="MobiDB-lite"/>
    </source>
</evidence>
<dbReference type="EMBL" id="BTGU01000027">
    <property type="protein sequence ID" value="GMN48122.1"/>
    <property type="molecule type" value="Genomic_DNA"/>
</dbReference>
<sequence length="144" mass="14688">MSDVSDSENAQMSGDVDATGSSSSILSSSSDTTGTTGGAAVPRDKTPDHLSGISDIPSPNQGFIEELNGAAQVQSAPVVDFTAGGDEASERTASQASTSGQEGSDSSWSTPPAGEPVQARDCSVFLMDYFTLAVTLSYLTALRE</sequence>
<protein>
    <submittedName>
        <fullName evidence="2">Uncharacterized protein</fullName>
    </submittedName>
</protein>
<proteinExistence type="predicted"/>
<accession>A0AA88A7T5</accession>
<dbReference type="AlphaFoldDB" id="A0AA88A7T5"/>
<name>A0AA88A7T5_FICCA</name>
<gene>
    <name evidence="2" type="ORF">TIFTF001_017298</name>
</gene>
<organism evidence="2 3">
    <name type="scientific">Ficus carica</name>
    <name type="common">Common fig</name>
    <dbReference type="NCBI Taxonomy" id="3494"/>
    <lineage>
        <taxon>Eukaryota</taxon>
        <taxon>Viridiplantae</taxon>
        <taxon>Streptophyta</taxon>
        <taxon>Embryophyta</taxon>
        <taxon>Tracheophyta</taxon>
        <taxon>Spermatophyta</taxon>
        <taxon>Magnoliopsida</taxon>
        <taxon>eudicotyledons</taxon>
        <taxon>Gunneridae</taxon>
        <taxon>Pentapetalae</taxon>
        <taxon>rosids</taxon>
        <taxon>fabids</taxon>
        <taxon>Rosales</taxon>
        <taxon>Moraceae</taxon>
        <taxon>Ficeae</taxon>
        <taxon>Ficus</taxon>
    </lineage>
</organism>
<evidence type="ECO:0000313" key="3">
    <source>
        <dbReference type="Proteomes" id="UP001187192"/>
    </source>
</evidence>
<feature type="compositionally biased region" description="Polar residues" evidence="1">
    <location>
        <begin position="91"/>
        <end position="110"/>
    </location>
</feature>
<feature type="compositionally biased region" description="Low complexity" evidence="1">
    <location>
        <begin position="19"/>
        <end position="34"/>
    </location>
</feature>
<comment type="caution">
    <text evidence="2">The sequence shown here is derived from an EMBL/GenBank/DDBJ whole genome shotgun (WGS) entry which is preliminary data.</text>
</comment>
<feature type="region of interest" description="Disordered" evidence="1">
    <location>
        <begin position="1"/>
        <end position="62"/>
    </location>
</feature>
<feature type="region of interest" description="Disordered" evidence="1">
    <location>
        <begin position="75"/>
        <end position="117"/>
    </location>
</feature>
<keyword evidence="3" id="KW-1185">Reference proteome</keyword>